<evidence type="ECO:0000259" key="25">
    <source>
        <dbReference type="PROSITE" id="PS50011"/>
    </source>
</evidence>
<dbReference type="Pfam" id="PF07714">
    <property type="entry name" value="PK_Tyr_Ser-Thr"/>
    <property type="match status" value="1"/>
</dbReference>
<dbReference type="KEGG" id="tut:107362661"/>
<keyword evidence="6" id="KW-0808">Transferase</keyword>
<evidence type="ECO:0000256" key="16">
    <source>
        <dbReference type="ARBA" id="ARBA00023136"/>
    </source>
</evidence>
<evidence type="ECO:0000256" key="8">
    <source>
        <dbReference type="ARBA" id="ARBA00022729"/>
    </source>
</evidence>
<keyword evidence="14" id="KW-0524">Neurogenesis</keyword>
<evidence type="ECO:0000256" key="11">
    <source>
        <dbReference type="ARBA" id="ARBA00022777"/>
    </source>
</evidence>
<evidence type="ECO:0000256" key="15">
    <source>
        <dbReference type="ARBA" id="ARBA00022989"/>
    </source>
</evidence>
<dbReference type="GO" id="GO:0030154">
    <property type="term" value="P:cell differentiation"/>
    <property type="evidence" value="ECO:0007669"/>
    <property type="project" value="UniProtKB-KW"/>
</dbReference>
<keyword evidence="16 24" id="KW-0472">Membrane</keyword>
<evidence type="ECO:0000256" key="22">
    <source>
        <dbReference type="ARBA" id="ARBA00051243"/>
    </source>
</evidence>
<keyword evidence="21" id="KW-0393">Immunoglobulin domain</keyword>
<dbReference type="FunFam" id="1.10.510.10:FF:000034">
    <property type="entry name" value="Tyrosine-protein kinase receptor"/>
    <property type="match status" value="1"/>
</dbReference>
<keyword evidence="20" id="KW-0325">Glycoprotein</keyword>
<evidence type="ECO:0000256" key="24">
    <source>
        <dbReference type="SAM" id="Phobius"/>
    </source>
</evidence>
<gene>
    <name evidence="27" type="primary">107362661</name>
</gene>
<dbReference type="PANTHER" id="PTHR24416:SF614">
    <property type="entry name" value="PROTEIN KINASE DOMAIN-CONTAINING PROTEIN"/>
    <property type="match status" value="1"/>
</dbReference>
<dbReference type="FunFam" id="3.30.200.20:FF:000033">
    <property type="entry name" value="Tyrosine-protein kinase receptor"/>
    <property type="match status" value="1"/>
</dbReference>
<dbReference type="Pfam" id="PF13927">
    <property type="entry name" value="Ig_3"/>
    <property type="match status" value="1"/>
</dbReference>
<evidence type="ECO:0000256" key="3">
    <source>
        <dbReference type="ARBA" id="ARBA00022473"/>
    </source>
</evidence>
<evidence type="ECO:0000256" key="14">
    <source>
        <dbReference type="ARBA" id="ARBA00022902"/>
    </source>
</evidence>
<dbReference type="InterPro" id="IPR011009">
    <property type="entry name" value="Kinase-like_dom_sf"/>
</dbReference>
<dbReference type="PROSITE" id="PS00107">
    <property type="entry name" value="PROTEIN_KINASE_ATP"/>
    <property type="match status" value="1"/>
</dbReference>
<evidence type="ECO:0000313" key="27">
    <source>
        <dbReference type="EnsemblMetazoa" id="tetur08g01880.1"/>
    </source>
</evidence>
<dbReference type="GO" id="GO:0005886">
    <property type="term" value="C:plasma membrane"/>
    <property type="evidence" value="ECO:0007669"/>
    <property type="project" value="TreeGrafter"/>
</dbReference>
<dbReference type="GO" id="GO:0043235">
    <property type="term" value="C:receptor complex"/>
    <property type="evidence" value="ECO:0007669"/>
    <property type="project" value="TreeGrafter"/>
</dbReference>
<feature type="binding site" evidence="23">
    <location>
        <position position="614"/>
    </location>
    <ligand>
        <name>ATP</name>
        <dbReference type="ChEBI" id="CHEBI:30616"/>
    </ligand>
</feature>
<reference evidence="27" key="2">
    <citation type="submission" date="2015-06" db="UniProtKB">
        <authorList>
            <consortium name="EnsemblMetazoa"/>
        </authorList>
    </citation>
    <scope>IDENTIFICATION</scope>
</reference>
<evidence type="ECO:0000256" key="17">
    <source>
        <dbReference type="ARBA" id="ARBA00023137"/>
    </source>
</evidence>
<feature type="transmembrane region" description="Helical" evidence="24">
    <location>
        <begin position="492"/>
        <end position="514"/>
    </location>
</feature>
<name>T1KAV3_TETUR</name>
<dbReference type="SUPFAM" id="SSF56112">
    <property type="entry name" value="Protein kinase-like (PK-like)"/>
    <property type="match status" value="1"/>
</dbReference>
<dbReference type="PROSITE" id="PS50011">
    <property type="entry name" value="PROTEIN_KINASE_DOM"/>
    <property type="match status" value="1"/>
</dbReference>
<dbReference type="Pfam" id="PF13855">
    <property type="entry name" value="LRR_8"/>
    <property type="match status" value="1"/>
</dbReference>
<keyword evidence="9" id="KW-0677">Repeat</keyword>
<dbReference type="HOGENOM" id="CLU_000288_74_1_1"/>
<dbReference type="InterPro" id="IPR013783">
    <property type="entry name" value="Ig-like_fold"/>
</dbReference>
<dbReference type="InterPro" id="IPR008266">
    <property type="entry name" value="Tyr_kinase_AS"/>
</dbReference>
<dbReference type="EMBL" id="CAEY01001943">
    <property type="status" value="NOT_ANNOTATED_CDS"/>
    <property type="molecule type" value="Genomic_DNA"/>
</dbReference>
<dbReference type="GO" id="GO:0043121">
    <property type="term" value="F:neurotrophin binding"/>
    <property type="evidence" value="ECO:0007669"/>
    <property type="project" value="TreeGrafter"/>
</dbReference>
<dbReference type="InterPro" id="IPR001245">
    <property type="entry name" value="Ser-Thr/Tyr_kinase_cat_dom"/>
</dbReference>
<feature type="domain" description="Protein kinase" evidence="25">
    <location>
        <begin position="580"/>
        <end position="854"/>
    </location>
</feature>
<dbReference type="GO" id="GO:0005524">
    <property type="term" value="F:ATP binding"/>
    <property type="evidence" value="ECO:0007669"/>
    <property type="project" value="UniProtKB-UniRule"/>
</dbReference>
<evidence type="ECO:0000256" key="1">
    <source>
        <dbReference type="ARBA" id="ARBA00004479"/>
    </source>
</evidence>
<reference evidence="28" key="1">
    <citation type="submission" date="2011-08" db="EMBL/GenBank/DDBJ databases">
        <authorList>
            <person name="Rombauts S."/>
        </authorList>
    </citation>
    <scope>NUCLEOTIDE SEQUENCE</scope>
    <source>
        <strain evidence="28">London</strain>
    </source>
</reference>
<evidence type="ECO:0000256" key="5">
    <source>
        <dbReference type="ARBA" id="ARBA00022614"/>
    </source>
</evidence>
<dbReference type="eggNOG" id="KOG1026">
    <property type="taxonomic scope" value="Eukaryota"/>
</dbReference>
<dbReference type="GO" id="GO:1990090">
    <property type="term" value="P:cellular response to nerve growth factor stimulus"/>
    <property type="evidence" value="ECO:0007669"/>
    <property type="project" value="TreeGrafter"/>
</dbReference>
<evidence type="ECO:0000256" key="6">
    <source>
        <dbReference type="ARBA" id="ARBA00022679"/>
    </source>
</evidence>
<protein>
    <recommendedName>
        <fullName evidence="2">receptor protein-tyrosine kinase</fullName>
        <ecNumber evidence="2">2.7.10.1</ecNumber>
    </recommendedName>
</protein>
<dbReference type="Gene3D" id="2.60.40.10">
    <property type="entry name" value="Immunoglobulins"/>
    <property type="match status" value="2"/>
</dbReference>
<keyword evidence="18" id="KW-1015">Disulfide bond</keyword>
<evidence type="ECO:0000256" key="20">
    <source>
        <dbReference type="ARBA" id="ARBA00023180"/>
    </source>
</evidence>
<dbReference type="PRINTS" id="PR00109">
    <property type="entry name" value="TYRKINASE"/>
</dbReference>
<dbReference type="Gene3D" id="3.30.200.20">
    <property type="entry name" value="Phosphorylase Kinase, domain 1"/>
    <property type="match status" value="1"/>
</dbReference>
<dbReference type="SMART" id="SM00409">
    <property type="entry name" value="IG"/>
    <property type="match status" value="1"/>
</dbReference>
<keyword evidence="10 23" id="KW-0547">Nucleotide-binding</keyword>
<accession>T1KAV3</accession>
<proteinExistence type="predicted"/>
<keyword evidence="3" id="KW-0217">Developmental protein</keyword>
<keyword evidence="28" id="KW-1185">Reference proteome</keyword>
<dbReference type="InterPro" id="IPR000719">
    <property type="entry name" value="Prot_kinase_dom"/>
</dbReference>
<comment type="catalytic activity">
    <reaction evidence="22">
        <text>L-tyrosyl-[protein] + ATP = O-phospho-L-tyrosyl-[protein] + ADP + H(+)</text>
        <dbReference type="Rhea" id="RHEA:10596"/>
        <dbReference type="Rhea" id="RHEA-COMP:10136"/>
        <dbReference type="Rhea" id="RHEA-COMP:20101"/>
        <dbReference type="ChEBI" id="CHEBI:15378"/>
        <dbReference type="ChEBI" id="CHEBI:30616"/>
        <dbReference type="ChEBI" id="CHEBI:46858"/>
        <dbReference type="ChEBI" id="CHEBI:61978"/>
        <dbReference type="ChEBI" id="CHEBI:456216"/>
        <dbReference type="EC" id="2.7.10.1"/>
    </reaction>
</comment>
<dbReference type="SUPFAM" id="SSF52058">
    <property type="entry name" value="L domain-like"/>
    <property type="match status" value="1"/>
</dbReference>
<dbReference type="GO" id="GO:0005030">
    <property type="term" value="F:neurotrophin receptor activity"/>
    <property type="evidence" value="ECO:0007669"/>
    <property type="project" value="TreeGrafter"/>
</dbReference>
<dbReference type="InterPro" id="IPR020635">
    <property type="entry name" value="Tyr_kinase_cat_dom"/>
</dbReference>
<keyword evidence="13 23" id="KW-0067">ATP-binding</keyword>
<keyword evidence="12" id="KW-0221">Differentiation</keyword>
<dbReference type="InterPro" id="IPR007110">
    <property type="entry name" value="Ig-like_dom"/>
</dbReference>
<dbReference type="GO" id="GO:0030424">
    <property type="term" value="C:axon"/>
    <property type="evidence" value="ECO:0007669"/>
    <property type="project" value="TreeGrafter"/>
</dbReference>
<dbReference type="InterPro" id="IPR017441">
    <property type="entry name" value="Protein_kinase_ATP_BS"/>
</dbReference>
<keyword evidence="4" id="KW-0597">Phosphoprotein</keyword>
<keyword evidence="7 24" id="KW-0812">Transmembrane</keyword>
<dbReference type="EnsemblMetazoa" id="tetur08g01880.1">
    <property type="protein sequence ID" value="tetur08g01880.1"/>
    <property type="gene ID" value="tetur08g01880"/>
</dbReference>
<feature type="domain" description="Ig-like" evidence="26">
    <location>
        <begin position="239"/>
        <end position="354"/>
    </location>
</feature>
<dbReference type="AlphaFoldDB" id="T1KAV3"/>
<dbReference type="InterPro" id="IPR032675">
    <property type="entry name" value="LRR_dom_sf"/>
</dbReference>
<evidence type="ECO:0000256" key="7">
    <source>
        <dbReference type="ARBA" id="ARBA00022692"/>
    </source>
</evidence>
<dbReference type="GO" id="GO:0010976">
    <property type="term" value="P:positive regulation of neuron projection development"/>
    <property type="evidence" value="ECO:0007669"/>
    <property type="project" value="TreeGrafter"/>
</dbReference>
<evidence type="ECO:0000256" key="19">
    <source>
        <dbReference type="ARBA" id="ARBA00023170"/>
    </source>
</evidence>
<keyword evidence="19" id="KW-0675">Receptor</keyword>
<dbReference type="STRING" id="32264.T1KAV3"/>
<organism evidence="27 28">
    <name type="scientific">Tetranychus urticae</name>
    <name type="common">Two-spotted spider mite</name>
    <dbReference type="NCBI Taxonomy" id="32264"/>
    <lineage>
        <taxon>Eukaryota</taxon>
        <taxon>Metazoa</taxon>
        <taxon>Ecdysozoa</taxon>
        <taxon>Arthropoda</taxon>
        <taxon>Chelicerata</taxon>
        <taxon>Arachnida</taxon>
        <taxon>Acari</taxon>
        <taxon>Acariformes</taxon>
        <taxon>Trombidiformes</taxon>
        <taxon>Prostigmata</taxon>
        <taxon>Eleutherengona</taxon>
        <taxon>Raphignathae</taxon>
        <taxon>Tetranychoidea</taxon>
        <taxon>Tetranychidae</taxon>
        <taxon>Tetranychus</taxon>
    </lineage>
</organism>
<sequence>MYNLRQFLANLAWSINNQLILLIIIFTISLVIFLPVDCGKLASSEEQQQQLKSLPPSTSSSTQRLSTKSEADLCEICWCNKDSLACQKDNRLKSFPILLNETKRAAIKEIIIENQADLTLLKDKDLSFYPSITTLTISNSGLAIIEENAFKSNKKLEKIDLRLNKLQTLPWMVFDQTNLPTIIMTGNPLACNCSNKWIQLNMIDGGSNLGPYWDKITCIHKNGSTENLLQASIDDCDLPKVTVDPKSININESQSITITCHVTGSPTPRVFWRIDDSFSRISSSFIKSHLKSSESGLTMANISDPVRPYSLITIANPKEYNVLVIENITGPDVGSIKCIGVNMVGRVQDESTLQIAGKPRIETFESQVKFHLCLNYRITGVPKLKRLWFFNGKPLKFNDEIKDLEIRSPKNPHLMQGCLEIQTTGTKILGNYTLVAVNSYGEDNKTISVDAVTAGLPKNPKLIQVNKPIPSQERIYNQNRNSTDNVYSVRKIVILIGSLGGALILSSIIILSIIHRKNDSFICLTICKLLRINKNETLEIAIREKIPLNASKMIRNPNYSPTKDSLCSDSGLRLIQRDRINFLQELGEGAFGRVFLGTIECLKPDEESTLAAIKTLKDSSDSEVRKDFEREAEVLSNLTHANIVQFYGISVDGEPLMMIIEYMKFGDLNNYLRANDCSNNLIKINDSKISSYDKLGYSDLLRISVQIAAGLEYLSLQHFVHRDLATRNCLVGDELLVKIGDFGMSRDLYATDYYKIGRQTMLPIRWMSPESIVYRKFTVQSDIWSFGVVLWEIFTYGKQPFYELSNQEVIKEVVEGKILAQPKNCPDVIYDLMQACWIESPVKRITASEIHTRLREIVKEENLLMDNSSVIDAHIMR</sequence>
<keyword evidence="17" id="KW-0829">Tyrosine-protein kinase</keyword>
<evidence type="ECO:0000256" key="21">
    <source>
        <dbReference type="ARBA" id="ARBA00023319"/>
    </source>
</evidence>
<keyword evidence="5" id="KW-0433">Leucine-rich repeat</keyword>
<dbReference type="GO" id="GO:0007399">
    <property type="term" value="P:nervous system development"/>
    <property type="evidence" value="ECO:0007669"/>
    <property type="project" value="UniProtKB-KW"/>
</dbReference>
<dbReference type="GO" id="GO:0004714">
    <property type="term" value="F:transmembrane receptor protein tyrosine kinase activity"/>
    <property type="evidence" value="ECO:0007669"/>
    <property type="project" value="UniProtKB-EC"/>
</dbReference>
<evidence type="ECO:0000259" key="26">
    <source>
        <dbReference type="PROSITE" id="PS50835"/>
    </source>
</evidence>
<dbReference type="Proteomes" id="UP000015104">
    <property type="component" value="Unassembled WGS sequence"/>
</dbReference>
<evidence type="ECO:0000256" key="12">
    <source>
        <dbReference type="ARBA" id="ARBA00022782"/>
    </source>
</evidence>
<dbReference type="GO" id="GO:0007169">
    <property type="term" value="P:cell surface receptor protein tyrosine kinase signaling pathway"/>
    <property type="evidence" value="ECO:0007669"/>
    <property type="project" value="TreeGrafter"/>
</dbReference>
<evidence type="ECO:0000256" key="9">
    <source>
        <dbReference type="ARBA" id="ARBA00022737"/>
    </source>
</evidence>
<dbReference type="InterPro" id="IPR003599">
    <property type="entry name" value="Ig_sub"/>
</dbReference>
<feature type="transmembrane region" description="Helical" evidence="24">
    <location>
        <begin position="20"/>
        <end position="42"/>
    </location>
</feature>
<dbReference type="OrthoDB" id="3256376at2759"/>
<evidence type="ECO:0000313" key="28">
    <source>
        <dbReference type="Proteomes" id="UP000015104"/>
    </source>
</evidence>
<dbReference type="PANTHER" id="PTHR24416">
    <property type="entry name" value="TYROSINE-PROTEIN KINASE RECEPTOR"/>
    <property type="match status" value="1"/>
</dbReference>
<dbReference type="OMA" id="YREVTHP"/>
<dbReference type="Gene3D" id="3.80.10.10">
    <property type="entry name" value="Ribonuclease Inhibitor"/>
    <property type="match status" value="1"/>
</dbReference>
<keyword evidence="8" id="KW-0732">Signal</keyword>
<dbReference type="SMART" id="SM00219">
    <property type="entry name" value="TyrKc"/>
    <property type="match status" value="1"/>
</dbReference>
<dbReference type="InterPro" id="IPR001611">
    <property type="entry name" value="Leu-rich_rpt"/>
</dbReference>
<dbReference type="SUPFAM" id="SSF48726">
    <property type="entry name" value="Immunoglobulin"/>
    <property type="match status" value="2"/>
</dbReference>
<evidence type="ECO:0000256" key="10">
    <source>
        <dbReference type="ARBA" id="ARBA00022741"/>
    </source>
</evidence>
<dbReference type="EC" id="2.7.10.1" evidence="2"/>
<dbReference type="InterPro" id="IPR050122">
    <property type="entry name" value="RTK"/>
</dbReference>
<evidence type="ECO:0000256" key="4">
    <source>
        <dbReference type="ARBA" id="ARBA00022553"/>
    </source>
</evidence>
<dbReference type="PROSITE" id="PS50835">
    <property type="entry name" value="IG_LIKE"/>
    <property type="match status" value="1"/>
</dbReference>
<dbReference type="InterPro" id="IPR036179">
    <property type="entry name" value="Ig-like_dom_sf"/>
</dbReference>
<evidence type="ECO:0000256" key="2">
    <source>
        <dbReference type="ARBA" id="ARBA00011902"/>
    </source>
</evidence>
<keyword evidence="11" id="KW-0418">Kinase</keyword>
<dbReference type="Gene3D" id="1.10.510.10">
    <property type="entry name" value="Transferase(Phosphotransferase) domain 1"/>
    <property type="match status" value="1"/>
</dbReference>
<comment type="subcellular location">
    <subcellularLocation>
        <location evidence="1">Membrane</location>
        <topology evidence="1">Single-pass type I membrane protein</topology>
    </subcellularLocation>
</comment>
<dbReference type="GO" id="GO:0051897">
    <property type="term" value="P:positive regulation of phosphatidylinositol 3-kinase/protein kinase B signal transduction"/>
    <property type="evidence" value="ECO:0007669"/>
    <property type="project" value="TreeGrafter"/>
</dbReference>
<evidence type="ECO:0000256" key="23">
    <source>
        <dbReference type="PROSITE-ProRule" id="PRU10141"/>
    </source>
</evidence>
<evidence type="ECO:0000256" key="18">
    <source>
        <dbReference type="ARBA" id="ARBA00023157"/>
    </source>
</evidence>
<evidence type="ECO:0000256" key="13">
    <source>
        <dbReference type="ARBA" id="ARBA00022840"/>
    </source>
</evidence>
<keyword evidence="15 24" id="KW-1133">Transmembrane helix</keyword>
<dbReference type="PROSITE" id="PS00109">
    <property type="entry name" value="PROTEIN_KINASE_TYR"/>
    <property type="match status" value="1"/>
</dbReference>